<comment type="caution">
    <text evidence="2">The sequence shown here is derived from an EMBL/GenBank/DDBJ whole genome shotgun (WGS) entry which is preliminary data.</text>
</comment>
<evidence type="ECO:0000256" key="1">
    <source>
        <dbReference type="SAM" id="SignalP"/>
    </source>
</evidence>
<keyword evidence="1" id="KW-0732">Signal</keyword>
<dbReference type="EMBL" id="AYYQ01000036">
    <property type="protein sequence ID" value="KRM67507.1"/>
    <property type="molecule type" value="Genomic_DNA"/>
</dbReference>
<protein>
    <recommendedName>
        <fullName evidence="4">DUF5105 domain-containing protein</fullName>
    </recommendedName>
</protein>
<dbReference type="PATRIC" id="fig|1423781.4.peg.672"/>
<dbReference type="AlphaFoldDB" id="A0A0R2AW84"/>
<feature type="signal peptide" evidence="1">
    <location>
        <begin position="1"/>
        <end position="30"/>
    </location>
</feature>
<reference evidence="2 3" key="1">
    <citation type="journal article" date="2015" name="Genome Announc.">
        <title>Expanding the biotechnology potential of lactobacilli through comparative genomics of 213 strains and associated genera.</title>
        <authorList>
            <person name="Sun Z."/>
            <person name="Harris H.M."/>
            <person name="McCann A."/>
            <person name="Guo C."/>
            <person name="Argimon S."/>
            <person name="Zhang W."/>
            <person name="Yang X."/>
            <person name="Jeffery I.B."/>
            <person name="Cooney J.C."/>
            <person name="Kagawa T.F."/>
            <person name="Liu W."/>
            <person name="Song Y."/>
            <person name="Salvetti E."/>
            <person name="Wrobel A."/>
            <person name="Rasinkangas P."/>
            <person name="Parkhill J."/>
            <person name="Rea M.C."/>
            <person name="O'Sullivan O."/>
            <person name="Ritari J."/>
            <person name="Douillard F.P."/>
            <person name="Paul Ross R."/>
            <person name="Yang R."/>
            <person name="Briner A.E."/>
            <person name="Felis G.E."/>
            <person name="de Vos W.M."/>
            <person name="Barrangou R."/>
            <person name="Klaenhammer T.R."/>
            <person name="Caufield P.W."/>
            <person name="Cui Y."/>
            <person name="Zhang H."/>
            <person name="O'Toole P.W."/>
        </authorList>
    </citation>
    <scope>NUCLEOTIDE SEQUENCE [LARGE SCALE GENOMIC DNA]</scope>
    <source>
        <strain evidence="2 3">DSM 23829</strain>
    </source>
</reference>
<dbReference type="STRING" id="1423781.FD06_GL000658"/>
<evidence type="ECO:0008006" key="4">
    <source>
        <dbReference type="Google" id="ProtNLM"/>
    </source>
</evidence>
<dbReference type="Proteomes" id="UP000052012">
    <property type="component" value="Unassembled WGS sequence"/>
</dbReference>
<accession>A0A0R2AW84</accession>
<proteinExistence type="predicted"/>
<gene>
    <name evidence="2" type="ORF">FD06_GL000658</name>
</gene>
<sequence length="173" mass="19410">MSIKAKLLKGTAIVALIAPLTLSTVGLSNANAKNVSQTKEQKVVVNKISNKMYDAVTVMSLDLLPTVRDYQPTTEQGKKTRDIMLQMLDLNTSKEKFKKDFKKAFKQGMKNNQQAQKVSTKALNRELKAMYKAFTQVKPSDLNNLTQQAKRWLLVILEVNDGKTTITLPPLQK</sequence>
<feature type="chain" id="PRO_5038684500" description="DUF5105 domain-containing protein" evidence="1">
    <location>
        <begin position="31"/>
        <end position="173"/>
    </location>
</feature>
<keyword evidence="3" id="KW-1185">Reference proteome</keyword>
<evidence type="ECO:0000313" key="2">
    <source>
        <dbReference type="EMBL" id="KRM67507.1"/>
    </source>
</evidence>
<evidence type="ECO:0000313" key="3">
    <source>
        <dbReference type="Proteomes" id="UP000052012"/>
    </source>
</evidence>
<dbReference type="OrthoDB" id="9933182at2"/>
<name>A0A0R2AW84_9LACO</name>
<organism evidence="2 3">
    <name type="scientific">Apilactobacillus ozensis DSM 23829 = JCM 17196</name>
    <dbReference type="NCBI Taxonomy" id="1423781"/>
    <lineage>
        <taxon>Bacteria</taxon>
        <taxon>Bacillati</taxon>
        <taxon>Bacillota</taxon>
        <taxon>Bacilli</taxon>
        <taxon>Lactobacillales</taxon>
        <taxon>Lactobacillaceae</taxon>
        <taxon>Apilactobacillus</taxon>
    </lineage>
</organism>
<dbReference type="RefSeq" id="WP_056966957.1">
    <property type="nucleotide sequence ID" value="NZ_AYYQ01000036.1"/>
</dbReference>